<dbReference type="InterPro" id="IPR016187">
    <property type="entry name" value="CTDL_fold"/>
</dbReference>
<dbReference type="InterPro" id="IPR016186">
    <property type="entry name" value="C-type_lectin-like/link_sf"/>
</dbReference>
<keyword evidence="5" id="KW-1185">Reference proteome</keyword>
<dbReference type="SUPFAM" id="SSF56436">
    <property type="entry name" value="C-type lectin-like"/>
    <property type="match status" value="1"/>
</dbReference>
<dbReference type="PROSITE" id="PS00615">
    <property type="entry name" value="C_TYPE_LECTIN_1"/>
    <property type="match status" value="1"/>
</dbReference>
<feature type="transmembrane region" description="Helical" evidence="2">
    <location>
        <begin position="6"/>
        <end position="23"/>
    </location>
</feature>
<evidence type="ECO:0000259" key="3">
    <source>
        <dbReference type="PROSITE" id="PS50041"/>
    </source>
</evidence>
<dbReference type="SMART" id="SM00034">
    <property type="entry name" value="CLECT"/>
    <property type="match status" value="1"/>
</dbReference>
<organism evidence="4 5">
    <name type="scientific">Anabas testudineus</name>
    <name type="common">Climbing perch</name>
    <name type="synonym">Anthias testudineus</name>
    <dbReference type="NCBI Taxonomy" id="64144"/>
    <lineage>
        <taxon>Eukaryota</taxon>
        <taxon>Metazoa</taxon>
        <taxon>Chordata</taxon>
        <taxon>Craniata</taxon>
        <taxon>Vertebrata</taxon>
        <taxon>Euteleostomi</taxon>
        <taxon>Actinopterygii</taxon>
        <taxon>Neopterygii</taxon>
        <taxon>Teleostei</taxon>
        <taxon>Neoteleostei</taxon>
        <taxon>Acanthomorphata</taxon>
        <taxon>Anabantaria</taxon>
        <taxon>Anabantiformes</taxon>
        <taxon>Anabantoidei</taxon>
        <taxon>Anabantidae</taxon>
        <taxon>Anabas</taxon>
    </lineage>
</organism>
<dbReference type="AlphaFoldDB" id="A0A7N6B9I9"/>
<proteinExistence type="predicted"/>
<evidence type="ECO:0000256" key="1">
    <source>
        <dbReference type="ARBA" id="ARBA00023157"/>
    </source>
</evidence>
<dbReference type="PANTHER" id="PTHR45784:SF3">
    <property type="entry name" value="C-TYPE LECTIN DOMAIN FAMILY 4 MEMBER K-LIKE-RELATED"/>
    <property type="match status" value="1"/>
</dbReference>
<feature type="domain" description="C-type lectin" evidence="3">
    <location>
        <begin position="23"/>
        <end position="132"/>
    </location>
</feature>
<dbReference type="Pfam" id="PF00059">
    <property type="entry name" value="Lectin_C"/>
    <property type="match status" value="1"/>
</dbReference>
<keyword evidence="2" id="KW-1133">Transmembrane helix</keyword>
<dbReference type="Ensembl" id="ENSATET00000058395.1">
    <property type="protein sequence ID" value="ENSATEP00000057910.1"/>
    <property type="gene ID" value="ENSATEG00000025459.1"/>
</dbReference>
<dbReference type="InterPro" id="IPR001304">
    <property type="entry name" value="C-type_lectin-like"/>
</dbReference>
<dbReference type="PANTHER" id="PTHR45784">
    <property type="entry name" value="C-TYPE LECTIN DOMAIN FAMILY 20 MEMBER A-RELATED"/>
    <property type="match status" value="1"/>
</dbReference>
<evidence type="ECO:0000256" key="2">
    <source>
        <dbReference type="SAM" id="Phobius"/>
    </source>
</evidence>
<dbReference type="Gene3D" id="3.10.100.10">
    <property type="entry name" value="Mannose-Binding Protein A, subunit A"/>
    <property type="match status" value="1"/>
</dbReference>
<dbReference type="InterPro" id="IPR018378">
    <property type="entry name" value="C-type_lectin_CS"/>
</dbReference>
<dbReference type="PROSITE" id="PS50041">
    <property type="entry name" value="C_TYPE_LECTIN_2"/>
    <property type="match status" value="1"/>
</dbReference>
<reference evidence="4" key="1">
    <citation type="submission" date="2021-04" db="EMBL/GenBank/DDBJ databases">
        <authorList>
            <consortium name="Wellcome Sanger Institute Data Sharing"/>
        </authorList>
    </citation>
    <scope>NUCLEOTIDE SEQUENCE [LARGE SCALE GENOMIC DNA]</scope>
</reference>
<dbReference type="InParanoid" id="A0A7N6B9I9"/>
<dbReference type="GeneTree" id="ENSGT00940000163911"/>
<sequence length="169" mass="19458">IGHLSIFTLGFIFGLSLFVQAFLQKKIYFSVSNKATWSEAHSYCMEHYTDLATFQTKNELDTLESLLGLDTVYWIGLQKVNNVWIWSDGQEVTFTQWSREEPKKNGNDDCAVMRGGSWYDASCNVNVAFLCYEPLISKRLNHSDSVFICIVFQRYNFTPFFLSLLTDGL</sequence>
<keyword evidence="2" id="KW-0812">Transmembrane</keyword>
<evidence type="ECO:0000313" key="4">
    <source>
        <dbReference type="Ensembl" id="ENSATEP00000057910.1"/>
    </source>
</evidence>
<evidence type="ECO:0000313" key="5">
    <source>
        <dbReference type="Proteomes" id="UP000265040"/>
    </source>
</evidence>
<reference evidence="4" key="3">
    <citation type="submission" date="2025-09" db="UniProtKB">
        <authorList>
            <consortium name="Ensembl"/>
        </authorList>
    </citation>
    <scope>IDENTIFICATION</scope>
</reference>
<dbReference type="OrthoDB" id="5858677at2759"/>
<accession>A0A7N6B9I9</accession>
<protein>
    <recommendedName>
        <fullName evidence="3">C-type lectin domain-containing protein</fullName>
    </recommendedName>
</protein>
<reference evidence="4" key="2">
    <citation type="submission" date="2025-08" db="UniProtKB">
        <authorList>
            <consortium name="Ensembl"/>
        </authorList>
    </citation>
    <scope>IDENTIFICATION</scope>
</reference>
<keyword evidence="1" id="KW-1015">Disulfide bond</keyword>
<name>A0A7N6B9I9_ANATE</name>
<dbReference type="Proteomes" id="UP000265040">
    <property type="component" value="Chromosome 3"/>
</dbReference>
<keyword evidence="2" id="KW-0472">Membrane</keyword>